<comment type="similarity">
    <text evidence="1">Belongs to the helicase family.</text>
</comment>
<dbReference type="Proteomes" id="UP000271087">
    <property type="component" value="Unassembled WGS sequence"/>
</dbReference>
<keyword evidence="1" id="KW-0547">Nucleotide-binding</keyword>
<name>A0A3P7KRJ7_ONCOC</name>
<comment type="catalytic activity">
    <reaction evidence="1">
        <text>ATP + H2O = ADP + phosphate + H(+)</text>
        <dbReference type="Rhea" id="RHEA:13065"/>
        <dbReference type="ChEBI" id="CHEBI:15377"/>
        <dbReference type="ChEBI" id="CHEBI:15378"/>
        <dbReference type="ChEBI" id="CHEBI:30616"/>
        <dbReference type="ChEBI" id="CHEBI:43474"/>
        <dbReference type="ChEBI" id="CHEBI:456216"/>
        <dbReference type="EC" id="5.6.2.3"/>
    </reaction>
</comment>
<dbReference type="GO" id="GO:0043139">
    <property type="term" value="F:5'-3' DNA helicase activity"/>
    <property type="evidence" value="ECO:0007669"/>
    <property type="project" value="UniProtKB-EC"/>
</dbReference>
<keyword evidence="4" id="KW-1185">Reference proteome</keyword>
<accession>A0A3P7KRJ7</accession>
<organism evidence="3 4">
    <name type="scientific">Onchocerca ochengi</name>
    <name type="common">Filarial nematode worm</name>
    <dbReference type="NCBI Taxonomy" id="42157"/>
    <lineage>
        <taxon>Eukaryota</taxon>
        <taxon>Metazoa</taxon>
        <taxon>Ecdysozoa</taxon>
        <taxon>Nematoda</taxon>
        <taxon>Chromadorea</taxon>
        <taxon>Rhabditida</taxon>
        <taxon>Spirurina</taxon>
        <taxon>Spiruromorpha</taxon>
        <taxon>Filarioidea</taxon>
        <taxon>Onchocercidae</taxon>
        <taxon>Onchocerca</taxon>
    </lineage>
</organism>
<keyword evidence="1" id="KW-0234">DNA repair</keyword>
<evidence type="ECO:0000313" key="3">
    <source>
        <dbReference type="EMBL" id="VDN07194.1"/>
    </source>
</evidence>
<dbReference type="EC" id="5.6.2.3" evidence="1"/>
<protein>
    <recommendedName>
        <fullName evidence="1">ATP-dependent DNA helicase</fullName>
        <ecNumber evidence="1">5.6.2.3</ecNumber>
    </recommendedName>
</protein>
<keyword evidence="1" id="KW-0378">Hydrolase</keyword>
<dbReference type="GO" id="GO:0016887">
    <property type="term" value="F:ATP hydrolysis activity"/>
    <property type="evidence" value="ECO:0007669"/>
    <property type="project" value="RHEA"/>
</dbReference>
<evidence type="ECO:0000313" key="4">
    <source>
        <dbReference type="Proteomes" id="UP000271087"/>
    </source>
</evidence>
<gene>
    <name evidence="3" type="ORF">NOO_LOCUS13910</name>
</gene>
<reference evidence="3 4" key="1">
    <citation type="submission" date="2018-08" db="EMBL/GenBank/DDBJ databases">
        <authorList>
            <person name="Laetsch R D."/>
            <person name="Stevens L."/>
            <person name="Kumar S."/>
            <person name="Blaxter L. M."/>
        </authorList>
    </citation>
    <scope>NUCLEOTIDE SEQUENCE [LARGE SCALE GENOMIC DNA]</scope>
</reference>
<proteinExistence type="inferred from homology"/>
<dbReference type="Pfam" id="PF05970">
    <property type="entry name" value="PIF1"/>
    <property type="match status" value="1"/>
</dbReference>
<dbReference type="GO" id="GO:0006281">
    <property type="term" value="P:DNA repair"/>
    <property type="evidence" value="ECO:0007669"/>
    <property type="project" value="UniProtKB-KW"/>
</dbReference>
<sequence length="78" mass="8674">LPGGRTAHSASKLPLNIQLKLIETPTCNISKTSSMGKALQKCKFIVWDECTMAHKKSIVALDRSLQNLRGNIRPFETH</sequence>
<keyword evidence="1" id="KW-0347">Helicase</keyword>
<dbReference type="GO" id="GO:0000723">
    <property type="term" value="P:telomere maintenance"/>
    <property type="evidence" value="ECO:0007669"/>
    <property type="project" value="InterPro"/>
</dbReference>
<feature type="domain" description="DNA helicase Pif1-like DEAD-box helicase" evidence="2">
    <location>
        <begin position="1"/>
        <end position="74"/>
    </location>
</feature>
<dbReference type="PANTHER" id="PTHR10492:SF57">
    <property type="entry name" value="ATP-DEPENDENT DNA HELICASE"/>
    <property type="match status" value="1"/>
</dbReference>
<evidence type="ECO:0000259" key="2">
    <source>
        <dbReference type="Pfam" id="PF05970"/>
    </source>
</evidence>
<dbReference type="GO" id="GO:0005524">
    <property type="term" value="F:ATP binding"/>
    <property type="evidence" value="ECO:0007669"/>
    <property type="project" value="UniProtKB-KW"/>
</dbReference>
<comment type="cofactor">
    <cofactor evidence="1">
        <name>Mg(2+)</name>
        <dbReference type="ChEBI" id="CHEBI:18420"/>
    </cofactor>
</comment>
<keyword evidence="1" id="KW-0067">ATP-binding</keyword>
<dbReference type="PANTHER" id="PTHR10492">
    <property type="match status" value="1"/>
</dbReference>
<feature type="non-terminal residue" evidence="3">
    <location>
        <position position="1"/>
    </location>
</feature>
<evidence type="ECO:0000256" key="1">
    <source>
        <dbReference type="RuleBase" id="RU363044"/>
    </source>
</evidence>
<dbReference type="OrthoDB" id="272985at2759"/>
<dbReference type="InterPro" id="IPR010285">
    <property type="entry name" value="DNA_helicase_pif1-like_DEAD"/>
</dbReference>
<keyword evidence="1" id="KW-0233">DNA recombination</keyword>
<keyword evidence="1" id="KW-0227">DNA damage</keyword>
<dbReference type="AlphaFoldDB" id="A0A3P7KRJ7"/>
<dbReference type="EMBL" id="UYRW01021145">
    <property type="protein sequence ID" value="VDN07194.1"/>
    <property type="molecule type" value="Genomic_DNA"/>
</dbReference>
<dbReference type="GO" id="GO:0006310">
    <property type="term" value="P:DNA recombination"/>
    <property type="evidence" value="ECO:0007669"/>
    <property type="project" value="UniProtKB-KW"/>
</dbReference>